<organism evidence="2 3">
    <name type="scientific">Pelagihabitans pacificus</name>
    <dbReference type="NCBI Taxonomy" id="2696054"/>
    <lineage>
        <taxon>Bacteria</taxon>
        <taxon>Pseudomonadati</taxon>
        <taxon>Bacteroidota</taxon>
        <taxon>Flavobacteriia</taxon>
        <taxon>Flavobacteriales</taxon>
        <taxon>Flavobacteriaceae</taxon>
        <taxon>Pelagihabitans</taxon>
    </lineage>
</organism>
<feature type="chain" id="PRO_5038134226" description="MG2 domain-containing protein" evidence="1">
    <location>
        <begin position="22"/>
        <end position="590"/>
    </location>
</feature>
<reference evidence="2" key="2">
    <citation type="submission" date="2020-03" db="EMBL/GenBank/DDBJ databases">
        <title>Flavobacteriaceae bacterium strain TP-CH-4, a member of the family Flavobacteriaceae isolated from a deep-sea seamount.</title>
        <authorList>
            <person name="Zhang D.-C."/>
        </authorList>
    </citation>
    <scope>NUCLEOTIDE SEQUENCE</scope>
    <source>
        <strain evidence="2">TP-CH-4</strain>
    </source>
</reference>
<keyword evidence="1" id="KW-0732">Signal</keyword>
<dbReference type="EMBL" id="VIKU02000003">
    <property type="protein sequence ID" value="NHF59828.1"/>
    <property type="molecule type" value="Genomic_DNA"/>
</dbReference>
<evidence type="ECO:0000256" key="1">
    <source>
        <dbReference type="SAM" id="SignalP"/>
    </source>
</evidence>
<dbReference type="AlphaFoldDB" id="A0A967AT67"/>
<keyword evidence="3" id="KW-1185">Reference proteome</keyword>
<proteinExistence type="predicted"/>
<reference evidence="2" key="1">
    <citation type="submission" date="2019-07" db="EMBL/GenBank/DDBJ databases">
        <authorList>
            <person name="De-Chao Zhang Q."/>
        </authorList>
    </citation>
    <scope>NUCLEOTIDE SEQUENCE</scope>
    <source>
        <strain evidence="2">TP-CH-4</strain>
    </source>
</reference>
<evidence type="ECO:0008006" key="4">
    <source>
        <dbReference type="Google" id="ProtNLM"/>
    </source>
</evidence>
<gene>
    <name evidence="2" type="ORF">FK220_010790</name>
</gene>
<evidence type="ECO:0000313" key="2">
    <source>
        <dbReference type="EMBL" id="NHF59828.1"/>
    </source>
</evidence>
<dbReference type="Proteomes" id="UP000707206">
    <property type="component" value="Unassembled WGS sequence"/>
</dbReference>
<comment type="caution">
    <text evidence="2">The sequence shown here is derived from an EMBL/GenBank/DDBJ whole genome shotgun (WGS) entry which is preliminary data.</text>
</comment>
<sequence length="590" mass="67499">MNKKNVILALLAAASFVTVRAQYVIRSESELESLKKLPLEKMYLHTNTALLFPGEYLYYSLYNINAATNKLSSISRMGYVELVGEDLQTVFKQKVRLKGGRGQGDFFIPVSVPSGNYKLIGYTQWMKNAGLDQVFQQDIAIVNPYRTDQQRVLTGEAVDSISTSEETSLGEDRSILLLTDRDAYGKREMVSLTPRNFRGPLGYGDYSISVRRKGSLNAKNAMRAREFGTKYLQVTKTLPKTVNDSIFLPEQRGELFFGTVVDSNNQPVQDETVILSIPGDDFQLKSAVTDRNGNFYAYIYKPYDASKLLAQTLDGGREDQRIILKRKPSMNYEGLQFGDFTIDRKDEKAILDRSVYNQIENAYYSVKPDSILAINEKDPYDGGTPDVIYLDEYTRFPTLRETLIEVVPNLWVRKLDDGSYSFWVREEQERYEKDFESDPPLVLVDGIFVPNHNSLLEFNARLIEKISILRDPLVLGSKKYLGMVVIETYEGDYLERMGTSKMAQYDLNLPALEKNYFFQSYAPETSGEYQRIPDFRYQLFWMPQFEIGKDTAEQSFEFYTSDVPGEYEIVLEGFTTYGKPISTLTTITVD</sequence>
<evidence type="ECO:0000313" key="3">
    <source>
        <dbReference type="Proteomes" id="UP000707206"/>
    </source>
</evidence>
<dbReference type="RefSeq" id="WP_152574341.1">
    <property type="nucleotide sequence ID" value="NZ_VIKU02000003.1"/>
</dbReference>
<feature type="signal peptide" evidence="1">
    <location>
        <begin position="1"/>
        <end position="21"/>
    </location>
</feature>
<protein>
    <recommendedName>
        <fullName evidence="4">MG2 domain-containing protein</fullName>
    </recommendedName>
</protein>
<name>A0A967AT67_9FLAO</name>
<accession>A0A967AT67</accession>